<keyword evidence="2" id="KW-0378">Hydrolase</keyword>
<dbReference type="PANTHER" id="PTHR35372:SF2">
    <property type="entry name" value="SF3 HELICASE DOMAIN-CONTAINING PROTEIN"/>
    <property type="match status" value="1"/>
</dbReference>
<keyword evidence="6" id="KW-1185">Reference proteome</keyword>
<protein>
    <submittedName>
        <fullName evidence="5">D5 family helicase-primase</fullName>
    </submittedName>
</protein>
<name>A0A2P0VNI6_9VIRU</name>
<dbReference type="Pfam" id="PF19263">
    <property type="entry name" value="DUF5906"/>
    <property type="match status" value="1"/>
</dbReference>
<dbReference type="PANTHER" id="PTHR35372">
    <property type="entry name" value="ATP BINDING PROTEIN-RELATED"/>
    <property type="match status" value="1"/>
</dbReference>
<dbReference type="Proteomes" id="UP000244773">
    <property type="component" value="Segment"/>
</dbReference>
<dbReference type="InterPro" id="IPR027417">
    <property type="entry name" value="P-loop_NTPase"/>
</dbReference>
<accession>A0A2P0VNI6</accession>
<evidence type="ECO:0000256" key="2">
    <source>
        <dbReference type="ARBA" id="ARBA00022801"/>
    </source>
</evidence>
<dbReference type="Pfam" id="PF08706">
    <property type="entry name" value="D5_N"/>
    <property type="match status" value="1"/>
</dbReference>
<dbReference type="SMART" id="SM00885">
    <property type="entry name" value="D5_N"/>
    <property type="match status" value="1"/>
</dbReference>
<dbReference type="Pfam" id="PF23162">
    <property type="entry name" value="AEP_C962R"/>
    <property type="match status" value="1"/>
</dbReference>
<dbReference type="GO" id="GO:0004386">
    <property type="term" value="F:helicase activity"/>
    <property type="evidence" value="ECO:0007669"/>
    <property type="project" value="UniProtKB-KW"/>
</dbReference>
<dbReference type="Pfam" id="PF08707">
    <property type="entry name" value="PriCT_2"/>
    <property type="match status" value="1"/>
</dbReference>
<dbReference type="InterPro" id="IPR014015">
    <property type="entry name" value="Helicase_SF3_DNA-vir"/>
</dbReference>
<dbReference type="GO" id="GO:0016817">
    <property type="term" value="F:hydrolase activity, acting on acid anhydrides"/>
    <property type="evidence" value="ECO:0007669"/>
    <property type="project" value="InterPro"/>
</dbReference>
<evidence type="ECO:0000259" key="4">
    <source>
        <dbReference type="PROSITE" id="PS51206"/>
    </source>
</evidence>
<feature type="domain" description="SF3 helicase" evidence="4">
    <location>
        <begin position="627"/>
        <end position="788"/>
    </location>
</feature>
<dbReference type="PROSITE" id="PS51206">
    <property type="entry name" value="SF3_HELICASE_1"/>
    <property type="match status" value="1"/>
</dbReference>
<dbReference type="InterPro" id="IPR006500">
    <property type="entry name" value="Helicase_put_C_phage/plasmid"/>
</dbReference>
<dbReference type="Gene3D" id="3.40.50.300">
    <property type="entry name" value="P-loop containing nucleotide triphosphate hydrolases"/>
    <property type="match status" value="1"/>
</dbReference>
<organism evidence="5">
    <name type="scientific">Tetraselmis virus 1</name>
    <dbReference type="NCBI Taxonomy" id="2060617"/>
    <lineage>
        <taxon>Viruses</taxon>
        <taxon>Varidnaviria</taxon>
        <taxon>Bamfordvirae</taxon>
        <taxon>Nucleocytoviricota</taxon>
        <taxon>Megaviricetes</taxon>
        <taxon>Imitervirales</taxon>
        <taxon>Allomimiviridae</taxon>
        <taxon>Oceanusvirus</taxon>
        <taxon>Oceanusvirus kaneohense</taxon>
    </lineage>
</organism>
<sequence length="929" mass="106816">MTYGASEGIEDFLRRFKTTGGRCPTHGRFGDNFGAYYIPVSENDRFFRLYSRYVTKTVSEPSLKHICLVERHRDVGPIVIDLDFRYDPTNADLGKIDKNKYPAQHLLQSSSSYQPSSADLPPPKRRFTAREIHRFIDMYIEVASQWINFPEDSEVYILQKPHPKLDIDKNVVKDGVHIMFPNIVTDVRVQILIRRDIIDYMKQNPLFDNCKNPIDDIVDESVIRRNGWMMYGSGKLGDATYNVVEHGKMVTRGDDMYFKYSVCNPPDTEEQILEYIKLFSVRNKNKNVHILPEKYPDIEAFIETDNKINSLKKSSRYLQSTPGKQYTSSKDDVDLANVMLNILDKERANCYNSWIKLGWCLHNIDNSLLSSWITFSKESPKFTAGVCEDLWDHMAIKPEGLGIGSLRKWARDDNPEKYQELIKASISGRVRAAITGLHHDVAMVVKALYGDQYICSSIKNNQWYKYQHHKWIRCDSGHSLRALLSIDIYNRFTEEARVCNNRAQGISAETQANDAAASAEHSIMAAMYKQLNDVANKLKTCAFKDAVMKELRELLIVDDFVSKLDTKPHLIGFENGVYDLDEHEFRNGSPEDMISFSTGYDYVPYDINSPAILDINVFFEQIQTNESVREYLLRLLGSYLNGNIREERFHVFTGVGRNGKSILIDLFERALGEYSCKLPVSLLTQKRAASNAASSEIARLKGRRHACLQEPSTDETLNTGLMKEMTGGDRLMARALYQEPFEFRSFARLTLVCNHLPNIPSTDGGTWRRIRLVEFDSKFVEEPNPDDPKEFLVDKGLSEKLDDWAPHLMALLIEYYKIYTLQGNTEPESVLKATKQYQQSQDSVKMFFDYNLEYEQDSEISVNDVHSMYKDYLHTMSIKVNPKRSDFMREMRNTLNSSVKIEGIGVEERFIGLAFKKKEEPAECGIIEA</sequence>
<dbReference type="InterPro" id="IPR014819">
    <property type="entry name" value="PriCT_2"/>
</dbReference>
<reference evidence="5" key="1">
    <citation type="journal article" date="2018" name="Virology">
        <title>A giant virus infecting green algae encodes key fermentation genes.</title>
        <authorList>
            <person name="Schvarcz C.R."/>
            <person name="Steward G.F."/>
        </authorList>
    </citation>
    <scope>NUCLEOTIDE SEQUENCE [LARGE SCALE GENOMIC DNA]</scope>
</reference>
<keyword evidence="1" id="KW-0547">Nucleotide-binding</keyword>
<evidence type="ECO:0000256" key="3">
    <source>
        <dbReference type="ARBA" id="ARBA00022840"/>
    </source>
</evidence>
<dbReference type="NCBIfam" id="TIGR01613">
    <property type="entry name" value="primase_Cterm"/>
    <property type="match status" value="1"/>
</dbReference>
<proteinExistence type="predicted"/>
<evidence type="ECO:0000256" key="1">
    <source>
        <dbReference type="ARBA" id="ARBA00022741"/>
    </source>
</evidence>
<dbReference type="InterPro" id="IPR014818">
    <property type="entry name" value="Phage/plasmid_primase_P4_C"/>
</dbReference>
<evidence type="ECO:0000313" key="5">
    <source>
        <dbReference type="EMBL" id="AUF82467.1"/>
    </source>
</evidence>
<gene>
    <name evidence="5" type="ORF">TetV_375</name>
</gene>
<evidence type="ECO:0000313" key="6">
    <source>
        <dbReference type="Proteomes" id="UP000244773"/>
    </source>
</evidence>
<dbReference type="InterPro" id="IPR051620">
    <property type="entry name" value="ORF904-like_C"/>
</dbReference>
<keyword evidence="5" id="KW-0347">Helicase</keyword>
<dbReference type="InterPro" id="IPR056443">
    <property type="entry name" value="AEP_C962R"/>
</dbReference>
<dbReference type="SUPFAM" id="SSF52540">
    <property type="entry name" value="P-loop containing nucleoside triphosphate hydrolases"/>
    <property type="match status" value="1"/>
</dbReference>
<dbReference type="GO" id="GO:0005524">
    <property type="term" value="F:ATP binding"/>
    <property type="evidence" value="ECO:0007669"/>
    <property type="project" value="UniProtKB-KW"/>
</dbReference>
<keyword evidence="3" id="KW-0067">ATP-binding</keyword>
<dbReference type="InterPro" id="IPR045455">
    <property type="entry name" value="NrS-1_pol-like_helicase"/>
</dbReference>
<dbReference type="EMBL" id="KY322437">
    <property type="protein sequence ID" value="AUF82467.1"/>
    <property type="molecule type" value="Genomic_DNA"/>
</dbReference>